<reference evidence="2" key="1">
    <citation type="submission" date="2023-06" db="EMBL/GenBank/DDBJ databases">
        <title>Genome-scale phylogeny and comparative genomics of the fungal order Sordariales.</title>
        <authorList>
            <consortium name="Lawrence Berkeley National Laboratory"/>
            <person name="Hensen N."/>
            <person name="Bonometti L."/>
            <person name="Westerberg I."/>
            <person name="Brannstrom I.O."/>
            <person name="Guillou S."/>
            <person name="Cros-Aarteil S."/>
            <person name="Calhoun S."/>
            <person name="Haridas S."/>
            <person name="Kuo A."/>
            <person name="Mondo S."/>
            <person name="Pangilinan J."/>
            <person name="Riley R."/>
            <person name="Labutti K."/>
            <person name="Andreopoulos B."/>
            <person name="Lipzen A."/>
            <person name="Chen C."/>
            <person name="Yanf M."/>
            <person name="Daum C."/>
            <person name="Ng V."/>
            <person name="Clum A."/>
            <person name="Steindorff A."/>
            <person name="Ohm R."/>
            <person name="Martin F."/>
            <person name="Silar P."/>
            <person name="Natvig D."/>
            <person name="Lalanne C."/>
            <person name="Gautier V."/>
            <person name="Ament-Velasquez S.L."/>
            <person name="Kruys A."/>
            <person name="Hutchinson M.I."/>
            <person name="Powell A.J."/>
            <person name="Barry K."/>
            <person name="Miller A.N."/>
            <person name="Grigoriev I.V."/>
            <person name="Debuchy R."/>
            <person name="Gladieux P."/>
            <person name="Thoren M.H."/>
            <person name="Johannesson H."/>
        </authorList>
    </citation>
    <scope>NUCLEOTIDE SEQUENCE</scope>
    <source>
        <strain evidence="2">CBS 540.89</strain>
    </source>
</reference>
<dbReference type="AlphaFoldDB" id="A0AA40E4I6"/>
<keyword evidence="3" id="KW-1185">Reference proteome</keyword>
<protein>
    <submittedName>
        <fullName evidence="2">Uncharacterized protein</fullName>
    </submittedName>
</protein>
<comment type="caution">
    <text evidence="2">The sequence shown here is derived from an EMBL/GenBank/DDBJ whole genome shotgun (WGS) entry which is preliminary data.</text>
</comment>
<dbReference type="EMBL" id="JAUKTV010000011">
    <property type="protein sequence ID" value="KAK0723726.1"/>
    <property type="molecule type" value="Genomic_DNA"/>
</dbReference>
<evidence type="ECO:0000313" key="2">
    <source>
        <dbReference type="EMBL" id="KAK0723726.1"/>
    </source>
</evidence>
<gene>
    <name evidence="2" type="ORF">B0T21DRAFT_350890</name>
</gene>
<feature type="region of interest" description="Disordered" evidence="1">
    <location>
        <begin position="218"/>
        <end position="237"/>
    </location>
</feature>
<name>A0AA40E4I6_9PEZI</name>
<dbReference type="Proteomes" id="UP001172159">
    <property type="component" value="Unassembled WGS sequence"/>
</dbReference>
<sequence>MIQKKLELETIQSVIRVFAAGTPSSPSSSCLGARTQTSCVPCVPLLAAAPDSPHRKSGGFVLSVFSVRRFWSPSAGQHVKGLPSRMFALHNLMYDASVPRRSLDPRRLADRFIVGGHGWVMQRVVAAGPSDGYVGPKGRRKVAESLVRSFVNAVKSDMNMSEGMSTPRSYSFSFAHTQCRVKIEIPSTVLAGSFVMFVMPLWKLSGLVRTRIPHMSEEDHQTYTKSKPEEGLHMMET</sequence>
<evidence type="ECO:0000313" key="3">
    <source>
        <dbReference type="Proteomes" id="UP001172159"/>
    </source>
</evidence>
<accession>A0AA40E4I6</accession>
<evidence type="ECO:0000256" key="1">
    <source>
        <dbReference type="SAM" id="MobiDB-lite"/>
    </source>
</evidence>
<organism evidence="2 3">
    <name type="scientific">Apiosordaria backusii</name>
    <dbReference type="NCBI Taxonomy" id="314023"/>
    <lineage>
        <taxon>Eukaryota</taxon>
        <taxon>Fungi</taxon>
        <taxon>Dikarya</taxon>
        <taxon>Ascomycota</taxon>
        <taxon>Pezizomycotina</taxon>
        <taxon>Sordariomycetes</taxon>
        <taxon>Sordariomycetidae</taxon>
        <taxon>Sordariales</taxon>
        <taxon>Lasiosphaeriaceae</taxon>
        <taxon>Apiosordaria</taxon>
    </lineage>
</organism>
<proteinExistence type="predicted"/>